<keyword evidence="5" id="KW-1185">Reference proteome</keyword>
<dbReference type="CDD" id="cd00086">
    <property type="entry name" value="homeodomain"/>
    <property type="match status" value="1"/>
</dbReference>
<evidence type="ECO:0000313" key="5">
    <source>
        <dbReference type="Proteomes" id="UP001334084"/>
    </source>
</evidence>
<name>A0AAX4JD41_9MICR</name>
<accession>A0AAX4JD41</accession>
<organism evidence="4 5">
    <name type="scientific">Vairimorpha necatrix</name>
    <dbReference type="NCBI Taxonomy" id="6039"/>
    <lineage>
        <taxon>Eukaryota</taxon>
        <taxon>Fungi</taxon>
        <taxon>Fungi incertae sedis</taxon>
        <taxon>Microsporidia</taxon>
        <taxon>Nosematidae</taxon>
        <taxon>Vairimorpha</taxon>
    </lineage>
</organism>
<keyword evidence="1 2" id="KW-0539">Nucleus</keyword>
<dbReference type="PROSITE" id="PS50071">
    <property type="entry name" value="HOMEOBOX_2"/>
    <property type="match status" value="1"/>
</dbReference>
<dbReference type="InterPro" id="IPR001356">
    <property type="entry name" value="HD"/>
</dbReference>
<feature type="DNA-binding region" description="Homeobox" evidence="1">
    <location>
        <begin position="35"/>
        <end position="88"/>
    </location>
</feature>
<evidence type="ECO:0000313" key="4">
    <source>
        <dbReference type="EMBL" id="WUR03796.1"/>
    </source>
</evidence>
<evidence type="ECO:0000256" key="1">
    <source>
        <dbReference type="PROSITE-ProRule" id="PRU00108"/>
    </source>
</evidence>
<reference evidence="4" key="1">
    <citation type="journal article" date="2024" name="BMC Genomics">
        <title>Functional annotation of a divergent genome using sequence and structure-based similarity.</title>
        <authorList>
            <person name="Svedberg D."/>
            <person name="Winiger R.R."/>
            <person name="Berg A."/>
            <person name="Sharma H."/>
            <person name="Tellgren-Roth C."/>
            <person name="Debrunner-Vossbrinck B.A."/>
            <person name="Vossbrinck C.R."/>
            <person name="Barandun J."/>
        </authorList>
    </citation>
    <scope>NUCLEOTIDE SEQUENCE</scope>
    <source>
        <strain evidence="4">Illinois isolate</strain>
    </source>
</reference>
<dbReference type="AlphaFoldDB" id="A0AAX4JD41"/>
<proteinExistence type="predicted"/>
<dbReference type="SUPFAM" id="SSF46689">
    <property type="entry name" value="Homeodomain-like"/>
    <property type="match status" value="1"/>
</dbReference>
<dbReference type="EMBL" id="CP142731">
    <property type="protein sequence ID" value="WUR03796.1"/>
    <property type="molecule type" value="Genomic_DNA"/>
</dbReference>
<dbReference type="GO" id="GO:0003677">
    <property type="term" value="F:DNA binding"/>
    <property type="evidence" value="ECO:0007669"/>
    <property type="project" value="UniProtKB-UniRule"/>
</dbReference>
<dbReference type="RefSeq" id="XP_065329941.1">
    <property type="nucleotide sequence ID" value="XM_065473869.1"/>
</dbReference>
<dbReference type="Proteomes" id="UP001334084">
    <property type="component" value="Chromosome 6"/>
</dbReference>
<keyword evidence="1 2" id="KW-0371">Homeobox</keyword>
<comment type="subcellular location">
    <subcellularLocation>
        <location evidence="1 2">Nucleus</location>
    </subcellularLocation>
</comment>
<dbReference type="SMART" id="SM00389">
    <property type="entry name" value="HOX"/>
    <property type="match status" value="1"/>
</dbReference>
<feature type="domain" description="Homeobox" evidence="3">
    <location>
        <begin position="33"/>
        <end position="87"/>
    </location>
</feature>
<dbReference type="Gene3D" id="1.10.10.60">
    <property type="entry name" value="Homeodomain-like"/>
    <property type="match status" value="1"/>
</dbReference>
<dbReference type="GO" id="GO:0005634">
    <property type="term" value="C:nucleus"/>
    <property type="evidence" value="ECO:0007669"/>
    <property type="project" value="UniProtKB-SubCell"/>
</dbReference>
<evidence type="ECO:0000259" key="3">
    <source>
        <dbReference type="PROSITE" id="PS50071"/>
    </source>
</evidence>
<dbReference type="KEGG" id="vnx:VNE69_06116"/>
<keyword evidence="1 2" id="KW-0238">DNA-binding</keyword>
<gene>
    <name evidence="4" type="ORF">VNE69_06116</name>
</gene>
<evidence type="ECO:0000256" key="2">
    <source>
        <dbReference type="RuleBase" id="RU000682"/>
    </source>
</evidence>
<dbReference type="InterPro" id="IPR009057">
    <property type="entry name" value="Homeodomain-like_sf"/>
</dbReference>
<protein>
    <submittedName>
        <fullName evidence="4">Homeobox domain-containing protein 14</fullName>
    </submittedName>
</protein>
<dbReference type="GeneID" id="90541613"/>
<sequence>MVDINKQELIVQAALGLIKIKKSGREEDLDLMRNKKTLFQNTVLKEVFKLNKYPSTQTKIDLGILLDLSIRTIQIWFQNERRNKKSESKDENNYKCEVGPVILWRIYKKAKNFIFYI</sequence>
<dbReference type="Pfam" id="PF00046">
    <property type="entry name" value="Homeodomain"/>
    <property type="match status" value="1"/>
</dbReference>